<dbReference type="PANTHER" id="PTHR10629:SF52">
    <property type="entry name" value="DNA (CYTOSINE-5)-METHYLTRANSFERASE 1"/>
    <property type="match status" value="1"/>
</dbReference>
<dbReference type="SUPFAM" id="SSF53335">
    <property type="entry name" value="S-adenosyl-L-methionine-dependent methyltransferases"/>
    <property type="match status" value="1"/>
</dbReference>
<dbReference type="GO" id="GO:0003886">
    <property type="term" value="F:DNA (cytosine-5-)-methyltransferase activity"/>
    <property type="evidence" value="ECO:0007669"/>
    <property type="project" value="UniProtKB-EC"/>
</dbReference>
<keyword evidence="3 6" id="KW-0949">S-adenosyl-L-methionine</keyword>
<comment type="similarity">
    <text evidence="6 7">Belongs to the class I-like SAM-binding methyltransferase superfamily. C5-methyltransferase family.</text>
</comment>
<dbReference type="PROSITE" id="PS00094">
    <property type="entry name" value="C5_MTASE_1"/>
    <property type="match status" value="1"/>
</dbReference>
<evidence type="ECO:0000256" key="1">
    <source>
        <dbReference type="ARBA" id="ARBA00022603"/>
    </source>
</evidence>
<dbReference type="EC" id="2.1.1.37" evidence="8"/>
<dbReference type="PANTHER" id="PTHR10629">
    <property type="entry name" value="CYTOSINE-SPECIFIC METHYLTRANSFERASE"/>
    <property type="match status" value="1"/>
</dbReference>
<keyword evidence="10" id="KW-1185">Reference proteome</keyword>
<dbReference type="InterPro" id="IPR050390">
    <property type="entry name" value="C5-Methyltransferase"/>
</dbReference>
<keyword evidence="1 6" id="KW-0489">Methyltransferase</keyword>
<dbReference type="PROSITE" id="PS51679">
    <property type="entry name" value="SAM_MT_C5"/>
    <property type="match status" value="1"/>
</dbReference>
<evidence type="ECO:0000256" key="7">
    <source>
        <dbReference type="RuleBase" id="RU000416"/>
    </source>
</evidence>
<evidence type="ECO:0000256" key="6">
    <source>
        <dbReference type="PROSITE-ProRule" id="PRU01016"/>
    </source>
</evidence>
<dbReference type="InterPro" id="IPR018117">
    <property type="entry name" value="C5_DNA_meth_AS"/>
</dbReference>
<keyword evidence="2 6" id="KW-0808">Transferase</keyword>
<organism evidence="9 10">
    <name type="scientific">Acetobacter pomorum</name>
    <dbReference type="NCBI Taxonomy" id="65959"/>
    <lineage>
        <taxon>Bacteria</taxon>
        <taxon>Pseudomonadati</taxon>
        <taxon>Pseudomonadota</taxon>
        <taxon>Alphaproteobacteria</taxon>
        <taxon>Acetobacterales</taxon>
        <taxon>Acetobacteraceae</taxon>
        <taxon>Acetobacter</taxon>
    </lineage>
</organism>
<protein>
    <recommendedName>
        <fullName evidence="8">Cytosine-specific methyltransferase</fullName>
        <ecNumber evidence="8">2.1.1.37</ecNumber>
    </recommendedName>
</protein>
<comment type="catalytic activity">
    <reaction evidence="5 8">
        <text>a 2'-deoxycytidine in DNA + S-adenosyl-L-methionine = a 5-methyl-2'-deoxycytidine in DNA + S-adenosyl-L-homocysteine + H(+)</text>
        <dbReference type="Rhea" id="RHEA:13681"/>
        <dbReference type="Rhea" id="RHEA-COMP:11369"/>
        <dbReference type="Rhea" id="RHEA-COMP:11370"/>
        <dbReference type="ChEBI" id="CHEBI:15378"/>
        <dbReference type="ChEBI" id="CHEBI:57856"/>
        <dbReference type="ChEBI" id="CHEBI:59789"/>
        <dbReference type="ChEBI" id="CHEBI:85452"/>
        <dbReference type="ChEBI" id="CHEBI:85454"/>
        <dbReference type="EC" id="2.1.1.37"/>
    </reaction>
</comment>
<evidence type="ECO:0000313" key="10">
    <source>
        <dbReference type="Proteomes" id="UP000228751"/>
    </source>
</evidence>
<dbReference type="GO" id="GO:0032259">
    <property type="term" value="P:methylation"/>
    <property type="evidence" value="ECO:0007669"/>
    <property type="project" value="UniProtKB-KW"/>
</dbReference>
<dbReference type="InterPro" id="IPR001525">
    <property type="entry name" value="C5_MeTfrase"/>
</dbReference>
<gene>
    <name evidence="9" type="ORF">CSR02_04640</name>
</gene>
<dbReference type="Gene3D" id="3.40.50.150">
    <property type="entry name" value="Vaccinia Virus protein VP39"/>
    <property type="match status" value="1"/>
</dbReference>
<dbReference type="PRINTS" id="PR00105">
    <property type="entry name" value="C5METTRFRASE"/>
</dbReference>
<dbReference type="OrthoDB" id="9813719at2"/>
<dbReference type="NCBIfam" id="TIGR00675">
    <property type="entry name" value="dcm"/>
    <property type="match status" value="1"/>
</dbReference>
<dbReference type="AlphaFoldDB" id="A0A2G4RDV8"/>
<dbReference type="InterPro" id="IPR029063">
    <property type="entry name" value="SAM-dependent_MTases_sf"/>
</dbReference>
<dbReference type="EMBL" id="PEBQ01000072">
    <property type="protein sequence ID" value="PHY94752.1"/>
    <property type="molecule type" value="Genomic_DNA"/>
</dbReference>
<dbReference type="GO" id="GO:0044027">
    <property type="term" value="P:negative regulation of gene expression via chromosomal CpG island methylation"/>
    <property type="evidence" value="ECO:0007669"/>
    <property type="project" value="TreeGrafter"/>
</dbReference>
<accession>A0A2G4RDV8</accession>
<evidence type="ECO:0000256" key="5">
    <source>
        <dbReference type="ARBA" id="ARBA00047422"/>
    </source>
</evidence>
<name>A0A2G4RDV8_9PROT</name>
<dbReference type="Proteomes" id="UP000228751">
    <property type="component" value="Unassembled WGS sequence"/>
</dbReference>
<evidence type="ECO:0000313" key="9">
    <source>
        <dbReference type="EMBL" id="PHY94752.1"/>
    </source>
</evidence>
<dbReference type="GO" id="GO:0009307">
    <property type="term" value="P:DNA restriction-modification system"/>
    <property type="evidence" value="ECO:0007669"/>
    <property type="project" value="UniProtKB-KW"/>
</dbReference>
<evidence type="ECO:0000256" key="4">
    <source>
        <dbReference type="ARBA" id="ARBA00022747"/>
    </source>
</evidence>
<keyword evidence="4" id="KW-0680">Restriction system</keyword>
<feature type="active site" evidence="6">
    <location>
        <position position="85"/>
    </location>
</feature>
<dbReference type="Gene3D" id="3.90.120.10">
    <property type="entry name" value="DNA Methylase, subunit A, domain 2"/>
    <property type="match status" value="1"/>
</dbReference>
<proteinExistence type="inferred from homology"/>
<evidence type="ECO:0000256" key="8">
    <source>
        <dbReference type="RuleBase" id="RU000417"/>
    </source>
</evidence>
<sequence length="347" mass="39539">MSVVALTAIDLFSGCGGLTCGLKQAGFQVVAAVELDKKAQETYTINHPEVSLYKTDIRELDAKRIRLENNLGKGELDLLAGCPPCQGFSRLRTKNKIKNINDERNNLIYDFLRFIEEFEPKSIMLENVPNLQYDKRFKYICLALKKMEYQIIFKVLDASDYLVPQRRKRLILLASKNFIPTISNANKQKISVRMAFSSLDAKILQRDLLHNMPEKRTEAVRQLIALIPKDGGSRVDLGEMWQLECHKKTKGFYDVYGRMAWDDVAPTITSGCSNPSKGRFLHPDLNRTITLREASILQGFPTDYYFNIKHGKQSIALMIGNALPPPFIKSHALSLKEGLLNRYKYSE</sequence>
<dbReference type="GO" id="GO:0003677">
    <property type="term" value="F:DNA binding"/>
    <property type="evidence" value="ECO:0007669"/>
    <property type="project" value="TreeGrafter"/>
</dbReference>
<comment type="caution">
    <text evidence="9">The sequence shown here is derived from an EMBL/GenBank/DDBJ whole genome shotgun (WGS) entry which is preliminary data.</text>
</comment>
<evidence type="ECO:0000256" key="3">
    <source>
        <dbReference type="ARBA" id="ARBA00022691"/>
    </source>
</evidence>
<evidence type="ECO:0000256" key="2">
    <source>
        <dbReference type="ARBA" id="ARBA00022679"/>
    </source>
</evidence>
<dbReference type="Pfam" id="PF00145">
    <property type="entry name" value="DNA_methylase"/>
    <property type="match status" value="1"/>
</dbReference>
<reference evidence="9 10" key="1">
    <citation type="submission" date="2017-10" db="EMBL/GenBank/DDBJ databases">
        <title>Genomic analysis of the genus Acetobacter.</title>
        <authorList>
            <person name="Kim K.H."/>
            <person name="Chun B.H."/>
            <person name="Son A.R."/>
            <person name="Jeon C.O."/>
        </authorList>
    </citation>
    <scope>NUCLEOTIDE SEQUENCE [LARGE SCALE GENOMIC DNA]</scope>
    <source>
        <strain evidence="9 10">LHT 2458</strain>
    </source>
</reference>